<evidence type="ECO:0000256" key="5">
    <source>
        <dbReference type="SAM" id="Phobius"/>
    </source>
</evidence>
<dbReference type="InterPro" id="IPR039951">
    <property type="entry name" value="TMEM114/TMEM235"/>
</dbReference>
<keyword evidence="6" id="KW-0732">Signal</keyword>
<dbReference type="RefSeq" id="XP_010949267.2">
    <property type="nucleotide sequence ID" value="XM_010950965.2"/>
</dbReference>
<accession>A0A9W3EJT7</accession>
<feature type="transmembrane region" description="Helical" evidence="5">
    <location>
        <begin position="63"/>
        <end position="81"/>
    </location>
</feature>
<feature type="chain" id="PRO_5040804592" evidence="6">
    <location>
        <begin position="20"/>
        <end position="240"/>
    </location>
</feature>
<dbReference type="KEGG" id="cbai:105065789"/>
<sequence>MARLGALLLAAALAVTVQLEEEGTPAQGQAERQNSCIPLIDPFASEVLDASASVRHLLSLHRAVMVVLPLSLILIVCGWICGLLSSLARNGPLLLFTGCYFLLGGTLTLAGISVYIHYSHLALAETARQYGPRHVQDVRISFGWSVALAWGSCASEALSGTLLLTAARVLGLSQQPGPPLCGHLSPRRAGVGGGEGLGFPLHLLEFGGQSPALERLREKAAGSPVLKAWLESWLGWGGRS</sequence>
<dbReference type="Gene3D" id="1.20.140.150">
    <property type="match status" value="1"/>
</dbReference>
<name>A0A9W3EJT7_CAMBA</name>
<dbReference type="GO" id="GO:0016324">
    <property type="term" value="C:apical plasma membrane"/>
    <property type="evidence" value="ECO:0007669"/>
    <property type="project" value="TreeGrafter"/>
</dbReference>
<feature type="signal peptide" evidence="6">
    <location>
        <begin position="1"/>
        <end position="19"/>
    </location>
</feature>
<dbReference type="Pfam" id="PF13903">
    <property type="entry name" value="Claudin_2"/>
    <property type="match status" value="1"/>
</dbReference>
<keyword evidence="2 5" id="KW-0812">Transmembrane</keyword>
<evidence type="ECO:0000313" key="7">
    <source>
        <dbReference type="RefSeq" id="XP_010949267.2"/>
    </source>
</evidence>
<evidence type="ECO:0000256" key="6">
    <source>
        <dbReference type="SAM" id="SignalP"/>
    </source>
</evidence>
<dbReference type="PRINTS" id="PR01077">
    <property type="entry name" value="CLAUDIN"/>
</dbReference>
<dbReference type="PANTHER" id="PTHR20516:SF1">
    <property type="entry name" value="TRANSMEMBRANE PROTEIN 235"/>
    <property type="match status" value="1"/>
</dbReference>
<dbReference type="InterPro" id="IPR004031">
    <property type="entry name" value="PMP22/EMP/MP20/Claudin"/>
</dbReference>
<keyword evidence="3 5" id="KW-1133">Transmembrane helix</keyword>
<evidence type="ECO:0000256" key="1">
    <source>
        <dbReference type="ARBA" id="ARBA00004141"/>
    </source>
</evidence>
<evidence type="ECO:0000256" key="4">
    <source>
        <dbReference type="ARBA" id="ARBA00023136"/>
    </source>
</evidence>
<gene>
    <name evidence="7" type="primary">TMEM235</name>
</gene>
<proteinExistence type="predicted"/>
<protein>
    <submittedName>
        <fullName evidence="7">LOW QUALITY PROTEIN: transmembrane protein 235</fullName>
    </submittedName>
</protein>
<keyword evidence="4 5" id="KW-0472">Membrane</keyword>
<comment type="subcellular location">
    <subcellularLocation>
        <location evidence="1">Membrane</location>
        <topology evidence="1">Multi-pass membrane protein</topology>
    </subcellularLocation>
</comment>
<evidence type="ECO:0000256" key="2">
    <source>
        <dbReference type="ARBA" id="ARBA00022692"/>
    </source>
</evidence>
<dbReference type="CTD" id="283999"/>
<dbReference type="AlphaFoldDB" id="A0A9W3EJT7"/>
<organism evidence="7">
    <name type="scientific">Camelus bactrianus</name>
    <name type="common">Bactrian camel</name>
    <dbReference type="NCBI Taxonomy" id="9837"/>
    <lineage>
        <taxon>Eukaryota</taxon>
        <taxon>Metazoa</taxon>
        <taxon>Chordata</taxon>
        <taxon>Craniata</taxon>
        <taxon>Vertebrata</taxon>
        <taxon>Euteleostomi</taxon>
        <taxon>Mammalia</taxon>
        <taxon>Eutheria</taxon>
        <taxon>Laurasiatheria</taxon>
        <taxon>Artiodactyla</taxon>
        <taxon>Tylopoda</taxon>
        <taxon>Camelidae</taxon>
        <taxon>Camelus</taxon>
    </lineage>
</organism>
<reference evidence="7" key="1">
    <citation type="submission" date="2025-08" db="UniProtKB">
        <authorList>
            <consortium name="RefSeq"/>
        </authorList>
    </citation>
    <scope>IDENTIFICATION</scope>
    <source>
        <tissue evidence="7">Blood</tissue>
    </source>
</reference>
<dbReference type="PANTHER" id="PTHR20516">
    <property type="entry name" value="TRANSMEMBRANE PROTEIN 114/235 FAMILY MEMBER"/>
    <property type="match status" value="1"/>
</dbReference>
<feature type="transmembrane region" description="Helical" evidence="5">
    <location>
        <begin position="93"/>
        <end position="118"/>
    </location>
</feature>
<evidence type="ECO:0000256" key="3">
    <source>
        <dbReference type="ARBA" id="ARBA00022989"/>
    </source>
</evidence>